<protein>
    <submittedName>
        <fullName evidence="4">TIGR01619 family protein</fullName>
    </submittedName>
    <submittedName>
        <fullName evidence="3">Uncharacterized protein (TIGR01619 family)</fullName>
    </submittedName>
</protein>
<name>A0A4R3XYR5_9PAST</name>
<evidence type="ECO:0000313" key="3">
    <source>
        <dbReference type="EMBL" id="TCV84237.1"/>
    </source>
</evidence>
<feature type="domain" description="DUF695" evidence="1">
    <location>
        <begin position="5"/>
        <end position="131"/>
    </location>
</feature>
<accession>A0A4R3XYR5</accession>
<dbReference type="Gene3D" id="3.30.70.970">
    <property type="entry name" value="RraB-like"/>
    <property type="match status" value="1"/>
</dbReference>
<evidence type="ECO:0000313" key="5">
    <source>
        <dbReference type="Proteomes" id="UP000294619"/>
    </source>
</evidence>
<evidence type="ECO:0000313" key="4">
    <source>
        <dbReference type="EMBL" id="TNG88326.1"/>
    </source>
</evidence>
<dbReference type="EMBL" id="VDGV01000123">
    <property type="protein sequence ID" value="TNG88326.1"/>
    <property type="molecule type" value="Genomic_DNA"/>
</dbReference>
<feature type="domain" description="Regulator of ribonuclease activity B" evidence="2">
    <location>
        <begin position="141"/>
        <end position="242"/>
    </location>
</feature>
<dbReference type="InterPro" id="IPR009671">
    <property type="entry name" value="RraB_dom"/>
</dbReference>
<dbReference type="Pfam" id="PF06877">
    <property type="entry name" value="RraB"/>
    <property type="match status" value="1"/>
</dbReference>
<keyword evidence="6" id="KW-1185">Reference proteome</keyword>
<sequence length="253" mass="29463">MESKNSWQTYRTSIKGTEAIITVNLNITEKLDTHLYPYVTHFSIPFAFNSTEAIYEQAQLDQLSQTLLPLMSIGESLFVGYILLQNKVTLYFYTKHSESFHSQLQQMKLDHIDEIVSQSDPNCDLYYDFLLPSSLEMKLNATVETLALLHQEGEDLSLLHAITHKFQFENRELMEEFIDFYAQQSLFNIQYTDKPVEYDDEAFYLVTLQHESALDDDSIFNLVEEFELQAEEYAGEYNGWECQILNQAGKSLH</sequence>
<evidence type="ECO:0000259" key="2">
    <source>
        <dbReference type="Pfam" id="PF06877"/>
    </source>
</evidence>
<dbReference type="SUPFAM" id="SSF89946">
    <property type="entry name" value="Hypothetical protein VC0424"/>
    <property type="match status" value="1"/>
</dbReference>
<gene>
    <name evidence="3" type="ORF">EDC16_11271</name>
    <name evidence="4" type="ORF">FHQ21_11340</name>
</gene>
<comment type="caution">
    <text evidence="3">The sequence shown here is derived from an EMBL/GenBank/DDBJ whole genome shotgun (WGS) entry which is preliminary data.</text>
</comment>
<proteinExistence type="predicted"/>
<dbReference type="AlphaFoldDB" id="A0A4R3XYR5"/>
<dbReference type="Proteomes" id="UP000305526">
    <property type="component" value="Unassembled WGS sequence"/>
</dbReference>
<dbReference type="RefSeq" id="WP_132967942.1">
    <property type="nucleotide sequence ID" value="NZ_LEKL01000021.1"/>
</dbReference>
<dbReference type="InterPro" id="IPR006506">
    <property type="entry name" value="CHP01619"/>
</dbReference>
<organism evidence="3 5">
    <name type="scientific">Testudinibacter aquarius</name>
    <dbReference type="NCBI Taxonomy" id="1524974"/>
    <lineage>
        <taxon>Bacteria</taxon>
        <taxon>Pseudomonadati</taxon>
        <taxon>Pseudomonadota</taxon>
        <taxon>Gammaproteobacteria</taxon>
        <taxon>Pasteurellales</taxon>
        <taxon>Pasteurellaceae</taxon>
        <taxon>Testudinibacter</taxon>
    </lineage>
</organism>
<reference evidence="3 5" key="1">
    <citation type="submission" date="2019-03" db="EMBL/GenBank/DDBJ databases">
        <title>Genomic Encyclopedia of Type Strains, Phase IV (KMG-IV): sequencing the most valuable type-strain genomes for metagenomic binning, comparative biology and taxonomic classification.</title>
        <authorList>
            <person name="Goeker M."/>
        </authorList>
    </citation>
    <scope>NUCLEOTIDE SEQUENCE [LARGE SCALE GENOMIC DNA]</scope>
    <source>
        <strain evidence="3 5">DSM 28140</strain>
    </source>
</reference>
<dbReference type="Proteomes" id="UP000294619">
    <property type="component" value="Unassembled WGS sequence"/>
</dbReference>
<dbReference type="EMBL" id="SMCP01000012">
    <property type="protein sequence ID" value="TCV84237.1"/>
    <property type="molecule type" value="Genomic_DNA"/>
</dbReference>
<evidence type="ECO:0000259" key="1">
    <source>
        <dbReference type="Pfam" id="PF05117"/>
    </source>
</evidence>
<dbReference type="InterPro" id="IPR016097">
    <property type="entry name" value="DUF695"/>
</dbReference>
<dbReference type="Pfam" id="PF05117">
    <property type="entry name" value="DUF695"/>
    <property type="match status" value="1"/>
</dbReference>
<dbReference type="InterPro" id="IPR036701">
    <property type="entry name" value="RraB-like_sf"/>
</dbReference>
<evidence type="ECO:0000313" key="6">
    <source>
        <dbReference type="Proteomes" id="UP000305526"/>
    </source>
</evidence>
<dbReference type="NCBIfam" id="TIGR01619">
    <property type="entry name" value="hyp_HI0040"/>
    <property type="match status" value="1"/>
</dbReference>
<reference evidence="4 6" key="2">
    <citation type="submission" date="2019-05" db="EMBL/GenBank/DDBJ databases">
        <title>Pasteurellaceae isolates from reptiles.</title>
        <authorList>
            <person name="Bojesen A.M."/>
            <person name="Lund E."/>
        </authorList>
    </citation>
    <scope>NUCLEOTIDE SEQUENCE [LARGE SCALE GENOMIC DNA]</scope>
    <source>
        <strain evidence="4 6">ELNT2x</strain>
    </source>
</reference>